<dbReference type="EMBL" id="MK072383">
    <property type="protein sequence ID" value="AYV82452.1"/>
    <property type="molecule type" value="Genomic_DNA"/>
</dbReference>
<reference evidence="1" key="1">
    <citation type="submission" date="2018-10" db="EMBL/GenBank/DDBJ databases">
        <title>Hidden diversity of soil giant viruses.</title>
        <authorList>
            <person name="Schulz F."/>
            <person name="Alteio L."/>
            <person name="Goudeau D."/>
            <person name="Ryan E.M."/>
            <person name="Malmstrom R.R."/>
            <person name="Blanchard J."/>
            <person name="Woyke T."/>
        </authorList>
    </citation>
    <scope>NUCLEOTIDE SEQUENCE</scope>
    <source>
        <strain evidence="1">HYV1</strain>
    </source>
</reference>
<organism evidence="1">
    <name type="scientific">Hyperionvirus sp</name>
    <dbReference type="NCBI Taxonomy" id="2487770"/>
    <lineage>
        <taxon>Viruses</taxon>
        <taxon>Varidnaviria</taxon>
        <taxon>Bamfordvirae</taxon>
        <taxon>Nucleocytoviricota</taxon>
        <taxon>Megaviricetes</taxon>
        <taxon>Imitervirales</taxon>
        <taxon>Mimiviridae</taxon>
        <taxon>Klosneuvirinae</taxon>
    </lineage>
</organism>
<gene>
    <name evidence="1" type="ORF">Hyperionvirus1_31</name>
</gene>
<protein>
    <submittedName>
        <fullName evidence="1">Uncharacterized protein</fullName>
    </submittedName>
</protein>
<evidence type="ECO:0000313" key="1">
    <source>
        <dbReference type="EMBL" id="AYV82452.1"/>
    </source>
</evidence>
<name>A0A3G5A603_9VIRU</name>
<accession>A0A3G5A603</accession>
<proteinExistence type="predicted"/>
<sequence length="229" mass="25582">MWRSDLGVRMGIPAGQVPVDLRVRQEAIAHQGAMLREHERERERVRRGAILREEAILRQHELARQEIAQRDRIEAARAIAAVAELERERKRVGATTGETVRAIAAVAEVERQREHKLVRESVMMAERADAARAVAAVADFERERKRMEAVRAEAARAAVAELERADAARAITAVADFERAQLERAHQPALQAAALREYQRLAAERRAGGDHGRGPVYVVVAVPVPVRQT</sequence>